<dbReference type="Pfam" id="PF03604">
    <property type="entry name" value="Zn_ribbon_RPAB4"/>
    <property type="match status" value="1"/>
</dbReference>
<gene>
    <name evidence="6" type="ORF">MtrunA17_Chr7g0241121</name>
</gene>
<dbReference type="SUPFAM" id="SSF63393">
    <property type="entry name" value="RNA polymerase subunits"/>
    <property type="match status" value="1"/>
</dbReference>
<sequence>MFSEGLLLKPDMDPPPQPIRYLCGDCGAETPLYTDGVLQCCVCFYKILYKKRTHRVLQYEAR</sequence>
<dbReference type="AlphaFoldDB" id="A0A396H3N9"/>
<organism evidence="6">
    <name type="scientific">Medicago truncatula</name>
    <name type="common">Barrel medic</name>
    <name type="synonym">Medicago tribuloides</name>
    <dbReference type="NCBI Taxonomy" id="3880"/>
    <lineage>
        <taxon>Eukaryota</taxon>
        <taxon>Viridiplantae</taxon>
        <taxon>Streptophyta</taxon>
        <taxon>Embryophyta</taxon>
        <taxon>Tracheophyta</taxon>
        <taxon>Spermatophyta</taxon>
        <taxon>Magnoliopsida</taxon>
        <taxon>eudicotyledons</taxon>
        <taxon>Gunneridae</taxon>
        <taxon>Pentapetalae</taxon>
        <taxon>rosids</taxon>
        <taxon>fabids</taxon>
        <taxon>Fabales</taxon>
        <taxon>Fabaceae</taxon>
        <taxon>Papilionoideae</taxon>
        <taxon>50 kb inversion clade</taxon>
        <taxon>NPAAA clade</taxon>
        <taxon>Hologalegina</taxon>
        <taxon>IRL clade</taxon>
        <taxon>Trifolieae</taxon>
        <taxon>Medicago</taxon>
    </lineage>
</organism>
<proteinExistence type="inferred from homology"/>
<dbReference type="GO" id="GO:0006351">
    <property type="term" value="P:DNA-templated transcription"/>
    <property type="evidence" value="ECO:0007669"/>
    <property type="project" value="InterPro"/>
</dbReference>
<protein>
    <submittedName>
        <fullName evidence="6">Putative RNA polymerase archaeal subunit P/eukaryotic subunit RPABC4</fullName>
    </submittedName>
</protein>
<comment type="similarity">
    <text evidence="5">Belongs to the archaeal Rpo12/eukaryotic RPC10 RNA polymerase subunit family.</text>
</comment>
<dbReference type="GO" id="GO:0003899">
    <property type="term" value="F:DNA-directed RNA polymerase activity"/>
    <property type="evidence" value="ECO:0007669"/>
    <property type="project" value="InterPro"/>
</dbReference>
<keyword evidence="3" id="KW-0862">Zinc</keyword>
<comment type="caution">
    <text evidence="6">The sequence shown here is derived from an EMBL/GenBank/DDBJ whole genome shotgun (WGS) entry which is preliminary data.</text>
</comment>
<comment type="subcellular location">
    <subcellularLocation>
        <location evidence="1">Nucleus</location>
    </subcellularLocation>
</comment>
<dbReference type="OrthoDB" id="5585087at2759"/>
<name>A0A396H3N9_MEDTR</name>
<evidence type="ECO:0000256" key="3">
    <source>
        <dbReference type="ARBA" id="ARBA00022833"/>
    </source>
</evidence>
<keyword evidence="4" id="KW-0539">Nucleus</keyword>
<dbReference type="PANTHER" id="PTHR12056">
    <property type="entry name" value="DNA-DIRECTED RNA POLYMERASES I, II, AND III"/>
    <property type="match status" value="1"/>
</dbReference>
<dbReference type="GO" id="GO:0008270">
    <property type="term" value="F:zinc ion binding"/>
    <property type="evidence" value="ECO:0007669"/>
    <property type="project" value="InterPro"/>
</dbReference>
<dbReference type="Gramene" id="rna40814">
    <property type="protein sequence ID" value="RHN46334.1"/>
    <property type="gene ID" value="gene40814"/>
</dbReference>
<dbReference type="Proteomes" id="UP000265566">
    <property type="component" value="Chromosome 7"/>
</dbReference>
<dbReference type="InterPro" id="IPR006591">
    <property type="entry name" value="RNAP_P/RPABC4"/>
</dbReference>
<dbReference type="GO" id="GO:0005634">
    <property type="term" value="C:nucleus"/>
    <property type="evidence" value="ECO:0007669"/>
    <property type="project" value="UniProtKB-SubCell"/>
</dbReference>
<evidence type="ECO:0000313" key="6">
    <source>
        <dbReference type="EMBL" id="RHN46334.1"/>
    </source>
</evidence>
<dbReference type="GO" id="GO:0003677">
    <property type="term" value="F:DNA binding"/>
    <property type="evidence" value="ECO:0007669"/>
    <property type="project" value="InterPro"/>
</dbReference>
<dbReference type="PANTHER" id="PTHR12056:SF2">
    <property type="entry name" value="GEO11084P1"/>
    <property type="match status" value="1"/>
</dbReference>
<reference evidence="6" key="1">
    <citation type="journal article" date="2018" name="Nat. Plants">
        <title>Whole-genome landscape of Medicago truncatula symbiotic genes.</title>
        <authorList>
            <person name="Pecrix Y."/>
            <person name="Gamas P."/>
            <person name="Carrere S."/>
        </authorList>
    </citation>
    <scope>NUCLEOTIDE SEQUENCE</scope>
    <source>
        <tissue evidence="6">Leaves</tissue>
    </source>
</reference>
<dbReference type="InterPro" id="IPR039747">
    <property type="entry name" value="RPABC4"/>
</dbReference>
<evidence type="ECO:0000256" key="1">
    <source>
        <dbReference type="ARBA" id="ARBA00004123"/>
    </source>
</evidence>
<evidence type="ECO:0000256" key="5">
    <source>
        <dbReference type="ARBA" id="ARBA00025770"/>
    </source>
</evidence>
<accession>A0A396H3N9</accession>
<evidence type="ECO:0000256" key="4">
    <source>
        <dbReference type="ARBA" id="ARBA00023242"/>
    </source>
</evidence>
<dbReference type="EMBL" id="PSQE01000007">
    <property type="protein sequence ID" value="RHN46334.1"/>
    <property type="molecule type" value="Genomic_DNA"/>
</dbReference>
<dbReference type="Gene3D" id="2.20.28.30">
    <property type="entry name" value="RNA polymerase ii, chain L"/>
    <property type="match status" value="1"/>
</dbReference>
<keyword evidence="2" id="KW-0479">Metal-binding</keyword>
<evidence type="ECO:0000256" key="2">
    <source>
        <dbReference type="ARBA" id="ARBA00022723"/>
    </source>
</evidence>
<dbReference type="SMART" id="SM00659">
    <property type="entry name" value="RPOLCX"/>
    <property type="match status" value="1"/>
</dbReference>
<dbReference type="InterPro" id="IPR029040">
    <property type="entry name" value="RPABC4/Spt4"/>
</dbReference>